<feature type="non-terminal residue" evidence="1">
    <location>
        <position position="81"/>
    </location>
</feature>
<organism evidence="1">
    <name type="scientific">Tanacetum cinerariifolium</name>
    <name type="common">Dalmatian daisy</name>
    <name type="synonym">Chrysanthemum cinerariifolium</name>
    <dbReference type="NCBI Taxonomy" id="118510"/>
    <lineage>
        <taxon>Eukaryota</taxon>
        <taxon>Viridiplantae</taxon>
        <taxon>Streptophyta</taxon>
        <taxon>Embryophyta</taxon>
        <taxon>Tracheophyta</taxon>
        <taxon>Spermatophyta</taxon>
        <taxon>Magnoliopsida</taxon>
        <taxon>eudicotyledons</taxon>
        <taxon>Gunneridae</taxon>
        <taxon>Pentapetalae</taxon>
        <taxon>asterids</taxon>
        <taxon>campanulids</taxon>
        <taxon>Asterales</taxon>
        <taxon>Asteraceae</taxon>
        <taxon>Asteroideae</taxon>
        <taxon>Anthemideae</taxon>
        <taxon>Anthemidinae</taxon>
        <taxon>Tanacetum</taxon>
    </lineage>
</organism>
<sequence>ATVAATQTPCECLATAVRAVDAALHRVDLGLQTLDLGVAGFEVLVETVAFCDELLLPLPESLLLDLDLLGEALTESLLLLL</sequence>
<dbReference type="EMBL" id="BKCJ011868789">
    <property type="protein sequence ID" value="GFD59742.1"/>
    <property type="molecule type" value="Genomic_DNA"/>
</dbReference>
<comment type="caution">
    <text evidence="1">The sequence shown here is derived from an EMBL/GenBank/DDBJ whole genome shotgun (WGS) entry which is preliminary data.</text>
</comment>
<reference evidence="1" key="1">
    <citation type="journal article" date="2019" name="Sci. Rep.">
        <title>Draft genome of Tanacetum cinerariifolium, the natural source of mosquito coil.</title>
        <authorList>
            <person name="Yamashiro T."/>
            <person name="Shiraishi A."/>
            <person name="Satake H."/>
            <person name="Nakayama K."/>
        </authorList>
    </citation>
    <scope>NUCLEOTIDE SEQUENCE</scope>
</reference>
<gene>
    <name evidence="1" type="ORF">Tci_931711</name>
</gene>
<proteinExistence type="predicted"/>
<evidence type="ECO:0000313" key="1">
    <source>
        <dbReference type="EMBL" id="GFD59742.1"/>
    </source>
</evidence>
<dbReference type="AlphaFoldDB" id="A0A699XI66"/>
<accession>A0A699XI66</accession>
<protein>
    <submittedName>
        <fullName evidence="1">Uncharacterized protein</fullName>
    </submittedName>
</protein>
<feature type="non-terminal residue" evidence="1">
    <location>
        <position position="1"/>
    </location>
</feature>
<name>A0A699XI66_TANCI</name>